<evidence type="ECO:0000256" key="9">
    <source>
        <dbReference type="ARBA" id="ARBA00022837"/>
    </source>
</evidence>
<dbReference type="InterPro" id="IPR009567">
    <property type="entry name" value="SARAF"/>
</dbReference>
<dbReference type="Proteomes" id="UP000887540">
    <property type="component" value="Unplaced"/>
</dbReference>
<dbReference type="GO" id="GO:0006816">
    <property type="term" value="P:calcium ion transport"/>
    <property type="evidence" value="ECO:0007669"/>
    <property type="project" value="UniProtKB-KW"/>
</dbReference>
<keyword evidence="6 14" id="KW-0812">Transmembrane</keyword>
<dbReference type="PANTHER" id="PTHR15929">
    <property type="entry name" value="STORE-OPERATED CALCIUM ENTRY-ASSOCIATED REGULATORY FACTOR"/>
    <property type="match status" value="1"/>
</dbReference>
<organism evidence="15 16">
    <name type="scientific">Acrobeloides nanus</name>
    <dbReference type="NCBI Taxonomy" id="290746"/>
    <lineage>
        <taxon>Eukaryota</taxon>
        <taxon>Metazoa</taxon>
        <taxon>Ecdysozoa</taxon>
        <taxon>Nematoda</taxon>
        <taxon>Chromadorea</taxon>
        <taxon>Rhabditida</taxon>
        <taxon>Tylenchina</taxon>
        <taxon>Cephalobomorpha</taxon>
        <taxon>Cephaloboidea</taxon>
        <taxon>Cephalobidae</taxon>
        <taxon>Acrobeloides</taxon>
    </lineage>
</organism>
<dbReference type="GO" id="GO:0005789">
    <property type="term" value="C:endoplasmic reticulum membrane"/>
    <property type="evidence" value="ECO:0007669"/>
    <property type="project" value="UniProtKB-SubCell"/>
</dbReference>
<dbReference type="Pfam" id="PF06682">
    <property type="entry name" value="SARAF"/>
    <property type="match status" value="1"/>
</dbReference>
<protein>
    <recommendedName>
        <fullName evidence="3">Store-operated calcium entry-associated regulatory factor</fullName>
    </recommendedName>
    <alternativeName>
        <fullName evidence="13">Transmembrane protein 66</fullName>
    </alternativeName>
</protein>
<evidence type="ECO:0000256" key="7">
    <source>
        <dbReference type="ARBA" id="ARBA00022729"/>
    </source>
</evidence>
<evidence type="ECO:0000313" key="16">
    <source>
        <dbReference type="WBParaSite" id="ACRNAN_scaffold5429.g21123.t1"/>
    </source>
</evidence>
<keyword evidence="5" id="KW-0109">Calcium transport</keyword>
<dbReference type="WBParaSite" id="ACRNAN_scaffold5429.g21123.t1">
    <property type="protein sequence ID" value="ACRNAN_scaffold5429.g21123.t1"/>
    <property type="gene ID" value="ACRNAN_scaffold5429.g21123"/>
</dbReference>
<dbReference type="PANTHER" id="PTHR15929:SF0">
    <property type="entry name" value="STORE-OPERATED CALCIUM ENTRY-ASSOCIATED REGULATORY FACTOR"/>
    <property type="match status" value="1"/>
</dbReference>
<evidence type="ECO:0000256" key="1">
    <source>
        <dbReference type="ARBA" id="ARBA00004115"/>
    </source>
</evidence>
<evidence type="ECO:0000256" key="11">
    <source>
        <dbReference type="ARBA" id="ARBA00023065"/>
    </source>
</evidence>
<reference evidence="16" key="1">
    <citation type="submission" date="2022-11" db="UniProtKB">
        <authorList>
            <consortium name="WormBaseParasite"/>
        </authorList>
    </citation>
    <scope>IDENTIFICATION</scope>
</reference>
<keyword evidence="11" id="KW-0406">Ion transport</keyword>
<feature type="transmembrane region" description="Helical" evidence="14">
    <location>
        <begin position="125"/>
        <end position="144"/>
    </location>
</feature>
<keyword evidence="4" id="KW-0813">Transport</keyword>
<keyword evidence="15" id="KW-1185">Reference proteome</keyword>
<proteinExistence type="inferred from homology"/>
<sequence>MAKILKRIFQKTAQYELRDRILRRDLQHLVLYSGKYTNGRRLAPAPQLQRIGGDAPGKFNPKEVHCYRVSIDGDHLWECEGGLDSTVEFGKINVACEGYDHQNDTYVLIESCGLSYELVVKRTSVLIWLILIFVSFWIIALAFWCCILKEGYSASGFKTRKSRCPILSRTRKLSIPTDYGEDTIDEESHYREFSSSKKKSTIQKFKGKNGDIHLVINV</sequence>
<accession>A0A914E3S8</accession>
<evidence type="ECO:0000313" key="15">
    <source>
        <dbReference type="Proteomes" id="UP000887540"/>
    </source>
</evidence>
<keyword evidence="8" id="KW-0256">Endoplasmic reticulum</keyword>
<keyword evidence="9" id="KW-0106">Calcium</keyword>
<comment type="subcellular location">
    <subcellularLocation>
        <location evidence="1">Endoplasmic reticulum membrane</location>
        <topology evidence="1">Single-pass type I membrane protein</topology>
    </subcellularLocation>
</comment>
<evidence type="ECO:0000256" key="8">
    <source>
        <dbReference type="ARBA" id="ARBA00022824"/>
    </source>
</evidence>
<keyword evidence="10 14" id="KW-1133">Transmembrane helix</keyword>
<dbReference type="AlphaFoldDB" id="A0A914E3S8"/>
<evidence type="ECO:0000256" key="14">
    <source>
        <dbReference type="SAM" id="Phobius"/>
    </source>
</evidence>
<comment type="similarity">
    <text evidence="2">Belongs to the SARAF family.</text>
</comment>
<evidence type="ECO:0000256" key="3">
    <source>
        <dbReference type="ARBA" id="ARBA00016584"/>
    </source>
</evidence>
<name>A0A914E3S8_9BILA</name>
<evidence type="ECO:0000256" key="5">
    <source>
        <dbReference type="ARBA" id="ARBA00022568"/>
    </source>
</evidence>
<evidence type="ECO:0000256" key="2">
    <source>
        <dbReference type="ARBA" id="ARBA00006833"/>
    </source>
</evidence>
<evidence type="ECO:0000256" key="6">
    <source>
        <dbReference type="ARBA" id="ARBA00022692"/>
    </source>
</evidence>
<evidence type="ECO:0000256" key="4">
    <source>
        <dbReference type="ARBA" id="ARBA00022448"/>
    </source>
</evidence>
<evidence type="ECO:0000256" key="13">
    <source>
        <dbReference type="ARBA" id="ARBA00031116"/>
    </source>
</evidence>
<keyword evidence="12 14" id="KW-0472">Membrane</keyword>
<keyword evidence="7" id="KW-0732">Signal</keyword>
<evidence type="ECO:0000256" key="12">
    <source>
        <dbReference type="ARBA" id="ARBA00023136"/>
    </source>
</evidence>
<evidence type="ECO:0000256" key="10">
    <source>
        <dbReference type="ARBA" id="ARBA00022989"/>
    </source>
</evidence>
<dbReference type="GO" id="GO:2001256">
    <property type="term" value="P:regulation of store-operated calcium entry"/>
    <property type="evidence" value="ECO:0007669"/>
    <property type="project" value="InterPro"/>
</dbReference>